<dbReference type="InterPro" id="IPR019897">
    <property type="entry name" value="RidA_CS"/>
</dbReference>
<organism evidence="2 3">
    <name type="scientific">Shinella fusca</name>
    <dbReference type="NCBI Taxonomy" id="544480"/>
    <lineage>
        <taxon>Bacteria</taxon>
        <taxon>Pseudomonadati</taxon>
        <taxon>Pseudomonadota</taxon>
        <taxon>Alphaproteobacteria</taxon>
        <taxon>Hyphomicrobiales</taxon>
        <taxon>Rhizobiaceae</taxon>
        <taxon>Shinella</taxon>
    </lineage>
</organism>
<dbReference type="Gene3D" id="3.30.1330.40">
    <property type="entry name" value="RutC-like"/>
    <property type="match status" value="1"/>
</dbReference>
<evidence type="ECO:0000313" key="3">
    <source>
        <dbReference type="Proteomes" id="UP000535406"/>
    </source>
</evidence>
<keyword evidence="3" id="KW-1185">Reference proteome</keyword>
<dbReference type="RefSeq" id="WP_184144890.1">
    <property type="nucleotide sequence ID" value="NZ_JACHIK010000009.1"/>
</dbReference>
<comment type="similarity">
    <text evidence="1">Belongs to the RutC family.</text>
</comment>
<dbReference type="InterPro" id="IPR006175">
    <property type="entry name" value="YjgF/YER057c/UK114"/>
</dbReference>
<sequence length="114" mass="12284">MIQRYQKGSRMSQAVSHGGLVYIAGQVAEDRKAGIESQTRDVLGKIDALLKEAGTDRSKLLAVNVFLPAIVDFDAMNGVYDAWIDPANPPARACVEARLADPDLRVEMTAVAAL</sequence>
<dbReference type="PANTHER" id="PTHR47328:SF1">
    <property type="entry name" value="RUTC FAMILY PROTEIN YOAB"/>
    <property type="match status" value="1"/>
</dbReference>
<name>A0A7W7YW82_9HYPH</name>
<reference evidence="2 3" key="1">
    <citation type="submission" date="2020-08" db="EMBL/GenBank/DDBJ databases">
        <title>Genomic Encyclopedia of Type Strains, Phase IV (KMG-IV): sequencing the most valuable type-strain genomes for metagenomic binning, comparative biology and taxonomic classification.</title>
        <authorList>
            <person name="Goeker M."/>
        </authorList>
    </citation>
    <scope>NUCLEOTIDE SEQUENCE [LARGE SCALE GENOMIC DNA]</scope>
    <source>
        <strain evidence="2 3">DSM 21319</strain>
    </source>
</reference>
<dbReference type="InterPro" id="IPR035959">
    <property type="entry name" value="RutC-like_sf"/>
</dbReference>
<protein>
    <submittedName>
        <fullName evidence="2">Enamine deaminase RidA (YjgF/YER057c/UK114 family)</fullName>
    </submittedName>
</protein>
<dbReference type="PANTHER" id="PTHR47328">
    <property type="match status" value="1"/>
</dbReference>
<accession>A0A7W7YW82</accession>
<comment type="caution">
    <text evidence="2">The sequence shown here is derived from an EMBL/GenBank/DDBJ whole genome shotgun (WGS) entry which is preliminary data.</text>
</comment>
<evidence type="ECO:0000256" key="1">
    <source>
        <dbReference type="ARBA" id="ARBA00010552"/>
    </source>
</evidence>
<evidence type="ECO:0000313" key="2">
    <source>
        <dbReference type="EMBL" id="MBB5043524.1"/>
    </source>
</evidence>
<dbReference type="InterPro" id="IPR035709">
    <property type="entry name" value="YoaB-like"/>
</dbReference>
<dbReference type="EMBL" id="JACHIK010000009">
    <property type="protein sequence ID" value="MBB5043524.1"/>
    <property type="molecule type" value="Genomic_DNA"/>
</dbReference>
<dbReference type="Proteomes" id="UP000535406">
    <property type="component" value="Unassembled WGS sequence"/>
</dbReference>
<proteinExistence type="inferred from homology"/>
<dbReference type="CDD" id="cd06150">
    <property type="entry name" value="YjgF_YER057c_UK114_like_2"/>
    <property type="match status" value="1"/>
</dbReference>
<dbReference type="AlphaFoldDB" id="A0A7W7YW82"/>
<dbReference type="Pfam" id="PF01042">
    <property type="entry name" value="Ribonuc_L-PSP"/>
    <property type="match status" value="1"/>
</dbReference>
<gene>
    <name evidence="2" type="ORF">HNQ66_002930</name>
</gene>
<dbReference type="PROSITE" id="PS01094">
    <property type="entry name" value="UPF0076"/>
    <property type="match status" value="1"/>
</dbReference>
<dbReference type="SUPFAM" id="SSF55298">
    <property type="entry name" value="YjgF-like"/>
    <property type="match status" value="1"/>
</dbReference>